<proteinExistence type="predicted"/>
<evidence type="ECO:0000256" key="1">
    <source>
        <dbReference type="SAM" id="Phobius"/>
    </source>
</evidence>
<keyword evidence="1" id="KW-0472">Membrane</keyword>
<comment type="caution">
    <text evidence="2">The sequence shown here is derived from an EMBL/GenBank/DDBJ whole genome shotgun (WGS) entry which is preliminary data.</text>
</comment>
<feature type="transmembrane region" description="Helical" evidence="1">
    <location>
        <begin position="7"/>
        <end position="24"/>
    </location>
</feature>
<protein>
    <submittedName>
        <fullName evidence="2">Uncharacterized protein</fullName>
    </submittedName>
</protein>
<feature type="transmembrane region" description="Helical" evidence="1">
    <location>
        <begin position="36"/>
        <end position="53"/>
    </location>
</feature>
<name>A0ABT0TDB2_9FLAO</name>
<dbReference type="RefSeq" id="WP_250579386.1">
    <property type="nucleotide sequence ID" value="NZ_JAMLJN010000001.1"/>
</dbReference>
<evidence type="ECO:0000313" key="3">
    <source>
        <dbReference type="Proteomes" id="UP001203342"/>
    </source>
</evidence>
<reference evidence="2 3" key="1">
    <citation type="submission" date="2022-05" db="EMBL/GenBank/DDBJ databases">
        <title>Flavobacterium sp., isolated from activated sludge.</title>
        <authorList>
            <person name="Ran Q."/>
        </authorList>
    </citation>
    <scope>NUCLEOTIDE SEQUENCE [LARGE SCALE GENOMIC DNA]</scope>
    <source>
        <strain evidence="2 3">HXWNR69</strain>
    </source>
</reference>
<sequence length="58" mass="6368">MRIIKIILAILLTIGGLGSLISFFQQVNTYEGPELIGHLIALALISWGIYALLKTKNN</sequence>
<evidence type="ECO:0000313" key="2">
    <source>
        <dbReference type="EMBL" id="MCL9768879.1"/>
    </source>
</evidence>
<dbReference type="Proteomes" id="UP001203342">
    <property type="component" value="Unassembled WGS sequence"/>
</dbReference>
<keyword evidence="3" id="KW-1185">Reference proteome</keyword>
<accession>A0ABT0TDB2</accession>
<keyword evidence="1" id="KW-1133">Transmembrane helix</keyword>
<organism evidence="2 3">
    <name type="scientific">Flavobacterium fragile</name>
    <dbReference type="NCBI Taxonomy" id="2949085"/>
    <lineage>
        <taxon>Bacteria</taxon>
        <taxon>Pseudomonadati</taxon>
        <taxon>Bacteroidota</taxon>
        <taxon>Flavobacteriia</taxon>
        <taxon>Flavobacteriales</taxon>
        <taxon>Flavobacteriaceae</taxon>
        <taxon>Flavobacterium</taxon>
    </lineage>
</organism>
<keyword evidence="1" id="KW-0812">Transmembrane</keyword>
<gene>
    <name evidence="2" type="ORF">NAT47_00440</name>
</gene>
<dbReference type="EMBL" id="JAMLJN010000001">
    <property type="protein sequence ID" value="MCL9768879.1"/>
    <property type="molecule type" value="Genomic_DNA"/>
</dbReference>